<evidence type="ECO:0000313" key="3">
    <source>
        <dbReference type="Proteomes" id="UP000325577"/>
    </source>
</evidence>
<reference evidence="2 3" key="1">
    <citation type="submission" date="2019-09" db="EMBL/GenBank/DDBJ databases">
        <title>A chromosome-level genome assembly of the Chinese tupelo Nyssa sinensis.</title>
        <authorList>
            <person name="Yang X."/>
            <person name="Kang M."/>
            <person name="Yang Y."/>
            <person name="Xiong H."/>
            <person name="Wang M."/>
            <person name="Zhang Z."/>
            <person name="Wang Z."/>
            <person name="Wu H."/>
            <person name="Ma T."/>
            <person name="Liu J."/>
            <person name="Xi Z."/>
        </authorList>
    </citation>
    <scope>NUCLEOTIDE SEQUENCE [LARGE SCALE GENOMIC DNA]</scope>
    <source>
        <strain evidence="2">J267</strain>
        <tissue evidence="2">Leaf</tissue>
    </source>
</reference>
<dbReference type="EMBL" id="CM018034">
    <property type="protein sequence ID" value="KAA8543576.1"/>
    <property type="molecule type" value="Genomic_DNA"/>
</dbReference>
<proteinExistence type="predicted"/>
<evidence type="ECO:0008006" key="4">
    <source>
        <dbReference type="Google" id="ProtNLM"/>
    </source>
</evidence>
<keyword evidence="3" id="KW-1185">Reference proteome</keyword>
<keyword evidence="1" id="KW-0732">Signal</keyword>
<sequence length="67" mass="8217">MRIIFNRLMLQVLILQNLRINAVVQKQARRSDKRAPSHPLHKQWIRSMLKTKVFYIENHSDRDEYRD</sequence>
<feature type="signal peptide" evidence="1">
    <location>
        <begin position="1"/>
        <end position="22"/>
    </location>
</feature>
<name>A0A5J5BLT2_9ASTE</name>
<evidence type="ECO:0000313" key="2">
    <source>
        <dbReference type="EMBL" id="KAA8543576.1"/>
    </source>
</evidence>
<evidence type="ECO:0000256" key="1">
    <source>
        <dbReference type="SAM" id="SignalP"/>
    </source>
</evidence>
<accession>A0A5J5BLT2</accession>
<gene>
    <name evidence="2" type="ORF">F0562_021678</name>
</gene>
<feature type="chain" id="PRO_5023886811" description="Secreted protein" evidence="1">
    <location>
        <begin position="23"/>
        <end position="67"/>
    </location>
</feature>
<organism evidence="2 3">
    <name type="scientific">Nyssa sinensis</name>
    <dbReference type="NCBI Taxonomy" id="561372"/>
    <lineage>
        <taxon>Eukaryota</taxon>
        <taxon>Viridiplantae</taxon>
        <taxon>Streptophyta</taxon>
        <taxon>Embryophyta</taxon>
        <taxon>Tracheophyta</taxon>
        <taxon>Spermatophyta</taxon>
        <taxon>Magnoliopsida</taxon>
        <taxon>eudicotyledons</taxon>
        <taxon>Gunneridae</taxon>
        <taxon>Pentapetalae</taxon>
        <taxon>asterids</taxon>
        <taxon>Cornales</taxon>
        <taxon>Nyssaceae</taxon>
        <taxon>Nyssa</taxon>
    </lineage>
</organism>
<dbReference type="AlphaFoldDB" id="A0A5J5BLT2"/>
<protein>
    <recommendedName>
        <fullName evidence="4">Secreted protein</fullName>
    </recommendedName>
</protein>
<dbReference type="Proteomes" id="UP000325577">
    <property type="component" value="Linkage Group LG11"/>
</dbReference>